<organism evidence="2 3">
    <name type="scientific">Pseudomonas putida</name>
    <name type="common">Arthrobacter siderocapsulatus</name>
    <dbReference type="NCBI Taxonomy" id="303"/>
    <lineage>
        <taxon>Bacteria</taxon>
        <taxon>Pseudomonadati</taxon>
        <taxon>Pseudomonadota</taxon>
        <taxon>Gammaproteobacteria</taxon>
        <taxon>Pseudomonadales</taxon>
        <taxon>Pseudomonadaceae</taxon>
        <taxon>Pseudomonas</taxon>
    </lineage>
</organism>
<sequence length="121" mass="12906">MLLETKVTNQRVKVLSDPFIHQNRLLGIEAVIGFEREGQDGKTESVRALLKLPYSLENLKGMVLGQEVLVSGAYLLDQKPGSQAVMYASVVGILPDAAPASVGTPLTVNSKTQEDTGPSLG</sequence>
<dbReference type="Proteomes" id="UP000637061">
    <property type="component" value="Unassembled WGS sequence"/>
</dbReference>
<gene>
    <name evidence="2" type="ORF">JEU22_00390</name>
</gene>
<accession>A0A8I1EBS8</accession>
<evidence type="ECO:0000313" key="2">
    <source>
        <dbReference type="EMBL" id="MBI6882388.1"/>
    </source>
</evidence>
<name>A0A8I1EBS8_PSEPU</name>
<protein>
    <submittedName>
        <fullName evidence="2">Uncharacterized protein</fullName>
    </submittedName>
</protein>
<feature type="region of interest" description="Disordered" evidence="1">
    <location>
        <begin position="98"/>
        <end position="121"/>
    </location>
</feature>
<proteinExistence type="predicted"/>
<dbReference type="EMBL" id="JAEHTE010000001">
    <property type="protein sequence ID" value="MBI6882388.1"/>
    <property type="molecule type" value="Genomic_DNA"/>
</dbReference>
<dbReference type="RefSeq" id="WP_198746009.1">
    <property type="nucleotide sequence ID" value="NZ_JAEHTE010000001.1"/>
</dbReference>
<evidence type="ECO:0000256" key="1">
    <source>
        <dbReference type="SAM" id="MobiDB-lite"/>
    </source>
</evidence>
<comment type="caution">
    <text evidence="2">The sequence shown here is derived from an EMBL/GenBank/DDBJ whole genome shotgun (WGS) entry which is preliminary data.</text>
</comment>
<evidence type="ECO:0000313" key="3">
    <source>
        <dbReference type="Proteomes" id="UP000637061"/>
    </source>
</evidence>
<dbReference type="AlphaFoldDB" id="A0A8I1EBS8"/>
<reference evidence="2" key="1">
    <citation type="submission" date="2020-12" db="EMBL/GenBank/DDBJ databases">
        <title>Enhanced detection system for hospital associated transmission using whole genome sequencing surveillance.</title>
        <authorList>
            <person name="Harrison L.H."/>
            <person name="Van Tyne D."/>
            <person name="Marsh J.W."/>
            <person name="Griffith M.P."/>
            <person name="Snyder D.J."/>
            <person name="Cooper V.S."/>
            <person name="Mustapha M."/>
        </authorList>
    </citation>
    <scope>NUCLEOTIDE SEQUENCE</scope>
    <source>
        <strain evidence="2">PSB00042</strain>
    </source>
</reference>